<organism evidence="1 2">
    <name type="scientific">Blastococcus tunisiensis</name>
    <dbReference type="NCBI Taxonomy" id="1798228"/>
    <lineage>
        <taxon>Bacteria</taxon>
        <taxon>Bacillati</taxon>
        <taxon>Actinomycetota</taxon>
        <taxon>Actinomycetes</taxon>
        <taxon>Geodermatophilales</taxon>
        <taxon>Geodermatophilaceae</taxon>
        <taxon>Blastococcus</taxon>
    </lineage>
</organism>
<reference evidence="2" key="1">
    <citation type="submission" date="2016-10" db="EMBL/GenBank/DDBJ databases">
        <authorList>
            <person name="Varghese N."/>
            <person name="Submissions S."/>
        </authorList>
    </citation>
    <scope>NUCLEOTIDE SEQUENCE [LARGE SCALE GENOMIC DNA]</scope>
    <source>
        <strain evidence="2">DSM 46838</strain>
    </source>
</reference>
<dbReference type="AlphaFoldDB" id="A0A1I2BG34"/>
<accession>A0A1I2BG34</accession>
<gene>
    <name evidence="1" type="ORF">SAMN05216574_104152</name>
</gene>
<dbReference type="EMBL" id="FOND01000004">
    <property type="protein sequence ID" value="SFE55076.1"/>
    <property type="molecule type" value="Genomic_DNA"/>
</dbReference>
<evidence type="ECO:0000313" key="1">
    <source>
        <dbReference type="EMBL" id="SFE55076.1"/>
    </source>
</evidence>
<name>A0A1I2BG34_9ACTN</name>
<evidence type="ECO:0008006" key="3">
    <source>
        <dbReference type="Google" id="ProtNLM"/>
    </source>
</evidence>
<sequence>MVAGRDDRLFPLEFQRRVAAQRLGLDVDELPGGHLLALSRPAELADRLDGYLR</sequence>
<dbReference type="STRING" id="1798228.SAMN05216574_104152"/>
<dbReference type="Gene3D" id="3.40.50.1820">
    <property type="entry name" value="alpha/beta hydrolase"/>
    <property type="match status" value="1"/>
</dbReference>
<proteinExistence type="predicted"/>
<dbReference type="SUPFAM" id="SSF53474">
    <property type="entry name" value="alpha/beta-Hydrolases"/>
    <property type="match status" value="1"/>
</dbReference>
<dbReference type="Proteomes" id="UP000198589">
    <property type="component" value="Unassembled WGS sequence"/>
</dbReference>
<protein>
    <recommendedName>
        <fullName evidence="3">Alpha/beta hydrolase family protein</fullName>
    </recommendedName>
</protein>
<keyword evidence="2" id="KW-1185">Reference proteome</keyword>
<evidence type="ECO:0000313" key="2">
    <source>
        <dbReference type="Proteomes" id="UP000198589"/>
    </source>
</evidence>
<dbReference type="InterPro" id="IPR029058">
    <property type="entry name" value="AB_hydrolase_fold"/>
</dbReference>